<keyword evidence="3 7" id="KW-0812">Transmembrane</keyword>
<feature type="transmembrane region" description="Helical" evidence="7">
    <location>
        <begin position="255"/>
        <end position="273"/>
    </location>
</feature>
<accession>A0A1F7FAX6</accession>
<feature type="transmembrane region" description="Helical" evidence="7">
    <location>
        <begin position="46"/>
        <end position="67"/>
    </location>
</feature>
<protein>
    <recommendedName>
        <fullName evidence="10">Sodium:proline symporter</fullName>
    </recommendedName>
</protein>
<feature type="transmembrane region" description="Helical" evidence="7">
    <location>
        <begin position="548"/>
        <end position="572"/>
    </location>
</feature>
<dbReference type="EMBL" id="MFYX01000083">
    <property type="protein sequence ID" value="OGK03771.1"/>
    <property type="molecule type" value="Genomic_DNA"/>
</dbReference>
<gene>
    <name evidence="8" type="ORF">A2519_02150</name>
</gene>
<evidence type="ECO:0008006" key="10">
    <source>
        <dbReference type="Google" id="ProtNLM"/>
    </source>
</evidence>
<feature type="transmembrane region" description="Helical" evidence="7">
    <location>
        <begin position="485"/>
        <end position="506"/>
    </location>
</feature>
<evidence type="ECO:0000256" key="4">
    <source>
        <dbReference type="ARBA" id="ARBA00022989"/>
    </source>
</evidence>
<comment type="similarity">
    <text evidence="2 6">Belongs to the sodium:solute symporter (SSF) (TC 2.A.21) family.</text>
</comment>
<feature type="transmembrane region" description="Helical" evidence="7">
    <location>
        <begin position="460"/>
        <end position="479"/>
    </location>
</feature>
<keyword evidence="5 7" id="KW-0472">Membrane</keyword>
<evidence type="ECO:0000256" key="6">
    <source>
        <dbReference type="RuleBase" id="RU362091"/>
    </source>
</evidence>
<dbReference type="PANTHER" id="PTHR11819">
    <property type="entry name" value="SOLUTE CARRIER FAMILY 5"/>
    <property type="match status" value="1"/>
</dbReference>
<dbReference type="InterPro" id="IPR001734">
    <property type="entry name" value="Na/solute_symporter"/>
</dbReference>
<organism evidence="8 9">
    <name type="scientific">Candidatus Raymondbacteria bacterium RIFOXYD12_FULL_49_13</name>
    <dbReference type="NCBI Taxonomy" id="1817890"/>
    <lineage>
        <taxon>Bacteria</taxon>
        <taxon>Raymondiibacteriota</taxon>
    </lineage>
</organism>
<feature type="transmembrane region" description="Helical" evidence="7">
    <location>
        <begin position="578"/>
        <end position="595"/>
    </location>
</feature>
<feature type="transmembrane region" description="Helical" evidence="7">
    <location>
        <begin position="170"/>
        <end position="191"/>
    </location>
</feature>
<dbReference type="AlphaFoldDB" id="A0A1F7FAX6"/>
<evidence type="ECO:0000256" key="7">
    <source>
        <dbReference type="SAM" id="Phobius"/>
    </source>
</evidence>
<name>A0A1F7FAX6_UNCRA</name>
<feature type="transmembrane region" description="Helical" evidence="7">
    <location>
        <begin position="136"/>
        <end position="158"/>
    </location>
</feature>
<evidence type="ECO:0000256" key="5">
    <source>
        <dbReference type="ARBA" id="ARBA00023136"/>
    </source>
</evidence>
<dbReference type="Gene3D" id="1.20.1730.10">
    <property type="entry name" value="Sodium/glucose cotransporter"/>
    <property type="match status" value="1"/>
</dbReference>
<dbReference type="GO" id="GO:0005886">
    <property type="term" value="C:plasma membrane"/>
    <property type="evidence" value="ECO:0007669"/>
    <property type="project" value="TreeGrafter"/>
</dbReference>
<evidence type="ECO:0000256" key="2">
    <source>
        <dbReference type="ARBA" id="ARBA00006434"/>
    </source>
</evidence>
<feature type="transmembrane region" description="Helical" evidence="7">
    <location>
        <begin position="427"/>
        <end position="448"/>
    </location>
</feature>
<feature type="transmembrane region" description="Helical" evidence="7">
    <location>
        <begin position="87"/>
        <end position="107"/>
    </location>
</feature>
<feature type="transmembrane region" description="Helical" evidence="7">
    <location>
        <begin position="15"/>
        <end position="34"/>
    </location>
</feature>
<comment type="caution">
    <text evidence="8">The sequence shown here is derived from an EMBL/GenBank/DDBJ whole genome shotgun (WGS) entry which is preliminary data.</text>
</comment>
<dbReference type="PROSITE" id="PS50283">
    <property type="entry name" value="NA_SOLUT_SYMP_3"/>
    <property type="match status" value="1"/>
</dbReference>
<proteinExistence type="inferred from homology"/>
<dbReference type="PANTHER" id="PTHR11819:SF77">
    <property type="entry name" value="SODIUM_GLUCOSE COTRANSPORT PROTEIN"/>
    <property type="match status" value="1"/>
</dbReference>
<sequence length="604" mass="66627">MQPVVYSITATLKTIDWTIIILYFAFSLAIGLYYTRRARKSTREFFTSGQGVSWWLLGTSMVATTFAADTPLAVSGLVMKQGIAGNWFWWCGIPMGIIGVFFFSRLWRRTALITDTELISLRYSGKAANALRGFKAVYFAIPYNCIVIGWVNLAMANIVSMTLHIDKFKAVLICFFITMAYSALSGLWGVLVTDFFQFILAIGMAIFLAVYAVGHIGGMDALLSKLTTLYGDKAAGMTNIIPSNNALAPLYNEPLLPMSLFLIYILLSWWTTGNTDGGSYFAQRMLSAKNEKHAFLGFLWFNVANYCLRPWPWIVVGLVAAVMFPGIADPANPAKVNPEVGYIAVMLSLLPPGLLGLMLASFLAAYMSTIATQLNWGASYLVNDFYRPFVKKEATEKHYVLISTAATILIALIGAVVTFFLNDIFTAWLIISSLNAGVGLVYLARWYWWRVNAWSEISAIATAIVMAIVLLFGVGPHVLHMQIRFPVTLLFTVPVSLIVWISVTMLTQPTDESRLLEFYSRVHPGGRGWRAIAAMVTKPMTHVSLATWRNIICAVLSIIAVLCTLIGVGKLILQNTGIGLVLLTVAVACGIVVYARMGAEKWTD</sequence>
<feature type="transmembrane region" description="Helical" evidence="7">
    <location>
        <begin position="399"/>
        <end position="421"/>
    </location>
</feature>
<dbReference type="Proteomes" id="UP000179243">
    <property type="component" value="Unassembled WGS sequence"/>
</dbReference>
<evidence type="ECO:0000313" key="8">
    <source>
        <dbReference type="EMBL" id="OGK03771.1"/>
    </source>
</evidence>
<reference evidence="8 9" key="1">
    <citation type="journal article" date="2016" name="Nat. Commun.">
        <title>Thousands of microbial genomes shed light on interconnected biogeochemical processes in an aquifer system.</title>
        <authorList>
            <person name="Anantharaman K."/>
            <person name="Brown C.T."/>
            <person name="Hug L.A."/>
            <person name="Sharon I."/>
            <person name="Castelle C.J."/>
            <person name="Probst A.J."/>
            <person name="Thomas B.C."/>
            <person name="Singh A."/>
            <person name="Wilkins M.J."/>
            <person name="Karaoz U."/>
            <person name="Brodie E.L."/>
            <person name="Williams K.H."/>
            <person name="Hubbard S.S."/>
            <person name="Banfield J.F."/>
        </authorList>
    </citation>
    <scope>NUCLEOTIDE SEQUENCE [LARGE SCALE GENOMIC DNA]</scope>
</reference>
<evidence type="ECO:0000256" key="1">
    <source>
        <dbReference type="ARBA" id="ARBA00004141"/>
    </source>
</evidence>
<dbReference type="CDD" id="cd11477">
    <property type="entry name" value="SLC5sbd_u1"/>
    <property type="match status" value="1"/>
</dbReference>
<feature type="transmembrane region" description="Helical" evidence="7">
    <location>
        <begin position="198"/>
        <end position="217"/>
    </location>
</feature>
<dbReference type="Pfam" id="PF00474">
    <property type="entry name" value="SSF"/>
    <property type="match status" value="1"/>
</dbReference>
<evidence type="ECO:0000313" key="9">
    <source>
        <dbReference type="Proteomes" id="UP000179243"/>
    </source>
</evidence>
<dbReference type="GO" id="GO:0005412">
    <property type="term" value="F:D-glucose:sodium symporter activity"/>
    <property type="evidence" value="ECO:0007669"/>
    <property type="project" value="TreeGrafter"/>
</dbReference>
<dbReference type="InterPro" id="IPR038377">
    <property type="entry name" value="Na/Glc_symporter_sf"/>
</dbReference>
<comment type="subcellular location">
    <subcellularLocation>
        <location evidence="1">Membrane</location>
        <topology evidence="1">Multi-pass membrane protein</topology>
    </subcellularLocation>
</comment>
<evidence type="ECO:0000256" key="3">
    <source>
        <dbReference type="ARBA" id="ARBA00022692"/>
    </source>
</evidence>
<feature type="transmembrane region" description="Helical" evidence="7">
    <location>
        <begin position="342"/>
        <end position="366"/>
    </location>
</feature>
<keyword evidence="4 7" id="KW-1133">Transmembrane helix</keyword>
<feature type="transmembrane region" description="Helical" evidence="7">
    <location>
        <begin position="294"/>
        <end position="322"/>
    </location>
</feature>